<dbReference type="Pfam" id="PF23354">
    <property type="entry name" value="TPR_NUP160_120_M"/>
    <property type="match status" value="1"/>
</dbReference>
<dbReference type="VEuPathDB" id="FungiDB:YALI0_D08294g"/>
<gene>
    <name evidence="7" type="ORF">B0I71DRAFT_131967</name>
    <name evidence="6" type="ORF">YALI1_D10623g</name>
</gene>
<accession>A0A1H6PYZ8</accession>
<evidence type="ECO:0000313" key="9">
    <source>
        <dbReference type="Proteomes" id="UP000256601"/>
    </source>
</evidence>
<evidence type="ECO:0000256" key="3">
    <source>
        <dbReference type="ARBA" id="ARBA00023242"/>
    </source>
</evidence>
<evidence type="ECO:0000256" key="2">
    <source>
        <dbReference type="ARBA" id="ARBA00022448"/>
    </source>
</evidence>
<dbReference type="PANTHER" id="PTHR21286">
    <property type="entry name" value="NUCLEAR PORE COMPLEX PROTEIN NUP160"/>
    <property type="match status" value="1"/>
</dbReference>
<evidence type="ECO:0000313" key="7">
    <source>
        <dbReference type="EMBL" id="RDW25802.1"/>
    </source>
</evidence>
<reference evidence="7 9" key="2">
    <citation type="submission" date="2018-07" db="EMBL/GenBank/DDBJ databases">
        <title>Draft Genome Assemblies for Five Robust Yarrowia lipolytica Strains Exhibiting High Lipid Production and Pentose Sugar Utilization and Sugar Alcohol Secretion from Undetoxified Lignocellulosic Biomass Hydrolysates.</title>
        <authorList>
            <consortium name="DOE Joint Genome Institute"/>
            <person name="Walker C."/>
            <person name="Ryu S."/>
            <person name="Na H."/>
            <person name="Zane M."/>
            <person name="LaButti K."/>
            <person name="Lipzen A."/>
            <person name="Haridas S."/>
            <person name="Barry K."/>
            <person name="Grigoriev I.V."/>
            <person name="Quarterman J."/>
            <person name="Slininger P."/>
            <person name="Dien B."/>
            <person name="Trinh C.T."/>
        </authorList>
    </citation>
    <scope>NUCLEOTIDE SEQUENCE [LARGE SCALE GENOMIC DNA]</scope>
    <source>
        <strain evidence="7 9">YB392</strain>
    </source>
</reference>
<evidence type="ECO:0000313" key="6">
    <source>
        <dbReference type="EMBL" id="AOW03771.1"/>
    </source>
</evidence>
<dbReference type="PANTHER" id="PTHR21286:SF0">
    <property type="entry name" value="NUCLEAR PORE COMPLEX PROTEIN NUP160"/>
    <property type="match status" value="1"/>
</dbReference>
<dbReference type="InterPro" id="IPR056535">
    <property type="entry name" value="TPR_NUP160_M"/>
</dbReference>
<evidence type="ECO:0000256" key="1">
    <source>
        <dbReference type="ARBA" id="ARBA00004123"/>
    </source>
</evidence>
<dbReference type="GO" id="GO:0017056">
    <property type="term" value="F:structural constituent of nuclear pore"/>
    <property type="evidence" value="ECO:0007669"/>
    <property type="project" value="TreeGrafter"/>
</dbReference>
<sequence>MVAKTFREEPVGGTHQQVEYLFPNVEIDGSKLITKKVVDERKRKLESDDAEEVFLRRYVSKEGQMFQSSTNGEFSVRFFDESHIMEVTGVNHDRKSVRIYFPEGLQNHCTCVTEKDGVLYIDSISNSFLLYSVKLPFALFNEDNTEHYDTSRFFQQQEDYGIRSRKPLLLKSLKGQSNELVLSLCDGGLMKLERQEKNGLFLTSLFSDPSYLTSLKDRFFSKDKIASMPHLSIHAIISMTNFENHLLTVSVNQTLKKWDLNTLTGTEIKFDSDKSKLDTEPVTRVCASGEFFITFCGETIYFWDQNFVQVFSSKIPDIGLWSLKDMAFRQNEGQFEVSTVWMSGVSHVVKKATVNRNGDIQWSECGTPLRMLPPLTVHDYERAVSLYSVPLLKAALSIFSRHGGGGNTISEAISSQLRLYTNHSGPDYTGYAKDQVEAWSKFEGICQELSRQASACIGSSLSGAQIYILTGTGVSTIRPSTELEKLYDERNIDGSNLSKLMFTIDRFTQQLTNRARRNIVSFMEEDILALPHYSQGNRMADMMNVLIKEVPKLAYKKLFDSFNGVYNLLDTFDDLAAVMDTSRGSIDTAYVMCLDALVSLLLIYNRDGDETGLDKNRVVRVFVRFMNHFRTFTIARECAFQQGERYGTLDNFSETRFFEVLARLPADRAAKLTRFLNTDRPSRFVKGLILLRMGESRKAKRCFFEGEFPSDDTLSHFGLPARGQDSYYEYTSKVIAGLGFNELAVIFASRVTNPDTACLINKFRYALAARNYDVAYYTAIAELKHKDNVAELILDMAKHQPLRLLTYPFTSYHPLVDAILASSSLPNKYKLLYAWRVSREDLKGAACALYEQLLTVKQGIDQGMSEKKTYVAELYSSILNVLALQGKDDAWFVSNGKVHTLQDVENEHSQWLAGMVREMKLVLR</sequence>
<dbReference type="AlphaFoldDB" id="A0A1H6PYZ8"/>
<evidence type="ECO:0000259" key="4">
    <source>
        <dbReference type="Pfam" id="PF11715"/>
    </source>
</evidence>
<dbReference type="Pfam" id="PF11715">
    <property type="entry name" value="Beta-prop_Nup120_160"/>
    <property type="match status" value="1"/>
</dbReference>
<dbReference type="Proteomes" id="UP000182444">
    <property type="component" value="Chromosome 1D"/>
</dbReference>
<dbReference type="KEGG" id="yli:2910698"/>
<proteinExistence type="predicted"/>
<dbReference type="EMBL" id="CP017556">
    <property type="protein sequence ID" value="AOW03771.1"/>
    <property type="molecule type" value="Genomic_DNA"/>
</dbReference>
<organism evidence="6 8">
    <name type="scientific">Yarrowia lipolytica</name>
    <name type="common">Candida lipolytica</name>
    <dbReference type="NCBI Taxonomy" id="4952"/>
    <lineage>
        <taxon>Eukaryota</taxon>
        <taxon>Fungi</taxon>
        <taxon>Dikarya</taxon>
        <taxon>Ascomycota</taxon>
        <taxon>Saccharomycotina</taxon>
        <taxon>Dipodascomycetes</taxon>
        <taxon>Dipodascales</taxon>
        <taxon>Dipodascales incertae sedis</taxon>
        <taxon>Yarrowia</taxon>
    </lineage>
</organism>
<protein>
    <submittedName>
        <fullName evidence="7">Nucleoporin Nup120/160-domain-containing protein</fullName>
    </submittedName>
</protein>
<dbReference type="Proteomes" id="UP000256601">
    <property type="component" value="Unassembled WGS sequence"/>
</dbReference>
<comment type="subcellular location">
    <subcellularLocation>
        <location evidence="1">Nucleus</location>
    </subcellularLocation>
</comment>
<feature type="domain" description="NUP160 middle TPR" evidence="5">
    <location>
        <begin position="683"/>
        <end position="866"/>
    </location>
</feature>
<dbReference type="RefSeq" id="XP_502567.1">
    <property type="nucleotide sequence ID" value="XM_502567.1"/>
</dbReference>
<dbReference type="InterPro" id="IPR059141">
    <property type="entry name" value="Beta-prop_Nup120_160"/>
</dbReference>
<feature type="domain" description="Nucleoporin Nup120/160 beta-propeller" evidence="4">
    <location>
        <begin position="81"/>
        <end position="484"/>
    </location>
</feature>
<evidence type="ECO:0000259" key="5">
    <source>
        <dbReference type="Pfam" id="PF23354"/>
    </source>
</evidence>
<dbReference type="OrthoDB" id="67716at2759"/>
<reference evidence="6 8" key="1">
    <citation type="journal article" date="2016" name="PLoS ONE">
        <title>Sequence Assembly of Yarrowia lipolytica Strain W29/CLIB89 Shows Transposable Element Diversity.</title>
        <authorList>
            <person name="Magnan C."/>
            <person name="Yu J."/>
            <person name="Chang I."/>
            <person name="Jahn E."/>
            <person name="Kanomata Y."/>
            <person name="Wu J."/>
            <person name="Zeller M."/>
            <person name="Oakes M."/>
            <person name="Baldi P."/>
            <person name="Sandmeyer S."/>
        </authorList>
    </citation>
    <scope>NUCLEOTIDE SEQUENCE [LARGE SCALE GENOMIC DNA]</scope>
    <source>
        <strain evidence="6">CLIB89</strain>
        <strain evidence="8">CLIB89(W29)</strain>
    </source>
</reference>
<dbReference type="VEuPathDB" id="FungiDB:YALI1_D10623g"/>
<dbReference type="GO" id="GO:0005643">
    <property type="term" value="C:nuclear pore"/>
    <property type="evidence" value="ECO:0007669"/>
    <property type="project" value="TreeGrafter"/>
</dbReference>
<dbReference type="GeneID" id="2910698"/>
<dbReference type="InterPro" id="IPR021717">
    <property type="entry name" value="Nucleoporin_Nup160"/>
</dbReference>
<dbReference type="EMBL" id="KZ858993">
    <property type="protein sequence ID" value="RDW25802.1"/>
    <property type="molecule type" value="Genomic_DNA"/>
</dbReference>
<keyword evidence="2" id="KW-0813">Transport</keyword>
<dbReference type="SUPFAM" id="SSF50978">
    <property type="entry name" value="WD40 repeat-like"/>
    <property type="match status" value="1"/>
</dbReference>
<dbReference type="InterPro" id="IPR036322">
    <property type="entry name" value="WD40_repeat_dom_sf"/>
</dbReference>
<dbReference type="OMA" id="CESEQAN"/>
<name>A0A1H6PYZ8_YARLL</name>
<keyword evidence="3" id="KW-0539">Nucleus</keyword>
<evidence type="ECO:0000313" key="8">
    <source>
        <dbReference type="Proteomes" id="UP000182444"/>
    </source>
</evidence>